<evidence type="ECO:0000256" key="3">
    <source>
        <dbReference type="ARBA" id="ARBA00005840"/>
    </source>
</evidence>
<dbReference type="Pfam" id="PF01578">
    <property type="entry name" value="Cytochrom_C_asm"/>
    <property type="match status" value="1"/>
</dbReference>
<evidence type="ECO:0000256" key="8">
    <source>
        <dbReference type="ARBA" id="ARBA00023136"/>
    </source>
</evidence>
<dbReference type="GO" id="GO:0020037">
    <property type="term" value="F:heme binding"/>
    <property type="evidence" value="ECO:0007669"/>
    <property type="project" value="InterPro"/>
</dbReference>
<dbReference type="GO" id="GO:0017004">
    <property type="term" value="P:cytochrome complex assembly"/>
    <property type="evidence" value="ECO:0007669"/>
    <property type="project" value="UniProtKB-KW"/>
</dbReference>
<comment type="subcellular location">
    <subcellularLocation>
        <location evidence="9">Cell inner membrane</location>
    </subcellularLocation>
    <subcellularLocation>
        <location evidence="2">Membrane</location>
        <topology evidence="2">Multi-pass membrane protein</topology>
    </subcellularLocation>
</comment>
<evidence type="ECO:0000256" key="5">
    <source>
        <dbReference type="ARBA" id="ARBA00022692"/>
    </source>
</evidence>
<dbReference type="PRINTS" id="PR01386">
    <property type="entry name" value="CCMCBIOGNSIS"/>
</dbReference>
<evidence type="ECO:0000313" key="11">
    <source>
        <dbReference type="EMBL" id="GEP61083.1"/>
    </source>
</evidence>
<keyword evidence="8 9" id="KW-0472">Membrane</keyword>
<dbReference type="InterPro" id="IPR002541">
    <property type="entry name" value="Cyt_c_assembly"/>
</dbReference>
<sequence length="239" mass="26577">MADLHFLANPARFRRFSQRVLPGLTLATVLSFAVGLYLALLQSPPDYQQGETVRIMFVHVPSAWLSMAGYALLAVLGASLLVWRHPLAALMARATAPVGACFALVCLLTGSLWGRPMWGTYWVWDARLTSMLLLFFLYLGHIALSRAYDDPDRGDRAAAILALVGVINLPIIKFSVDWWNTLHQPASITRLDAPAIHPAILMPLLWMAGSFLLLFIVLVLVRTETEIDRRRLEIADQSA</sequence>
<dbReference type="RefSeq" id="WP_147156407.1">
    <property type="nucleotide sequence ID" value="NZ_BKAJ01000199.1"/>
</dbReference>
<dbReference type="AlphaFoldDB" id="A0A512NQ61"/>
<keyword evidence="12" id="KW-1185">Reference proteome</keyword>
<keyword evidence="7 9" id="KW-1133">Transmembrane helix</keyword>
<evidence type="ECO:0000313" key="12">
    <source>
        <dbReference type="Proteomes" id="UP000321058"/>
    </source>
</evidence>
<accession>A0A512NQ61</accession>
<keyword evidence="5 9" id="KW-0812">Transmembrane</keyword>
<dbReference type="PANTHER" id="PTHR30071:SF1">
    <property type="entry name" value="CYTOCHROME B_B6 PROTEIN-RELATED"/>
    <property type="match status" value="1"/>
</dbReference>
<dbReference type="InterPro" id="IPR003557">
    <property type="entry name" value="Cyt_c_biogenesis_CcmC"/>
</dbReference>
<feature type="transmembrane region" description="Helical" evidence="9">
    <location>
        <begin position="196"/>
        <end position="221"/>
    </location>
</feature>
<dbReference type="GO" id="GO:0005886">
    <property type="term" value="C:plasma membrane"/>
    <property type="evidence" value="ECO:0007669"/>
    <property type="project" value="UniProtKB-SubCell"/>
</dbReference>
<evidence type="ECO:0000259" key="10">
    <source>
        <dbReference type="Pfam" id="PF01578"/>
    </source>
</evidence>
<evidence type="ECO:0000256" key="9">
    <source>
        <dbReference type="RuleBase" id="RU364092"/>
    </source>
</evidence>
<proteinExistence type="inferred from homology"/>
<dbReference type="InterPro" id="IPR045062">
    <property type="entry name" value="Cyt_c_biogenesis_CcsA/CcmC"/>
</dbReference>
<keyword evidence="9" id="KW-0997">Cell inner membrane</keyword>
<name>A0A512NQ61_9HYPH</name>
<keyword evidence="9" id="KW-0813">Transport</keyword>
<reference evidence="11 12" key="1">
    <citation type="submission" date="2019-07" db="EMBL/GenBank/DDBJ databases">
        <title>Whole genome shotgun sequence of Reyranella soli NBRC 108950.</title>
        <authorList>
            <person name="Hosoyama A."/>
            <person name="Uohara A."/>
            <person name="Ohji S."/>
            <person name="Ichikawa N."/>
        </authorList>
    </citation>
    <scope>NUCLEOTIDE SEQUENCE [LARGE SCALE GENOMIC DNA]</scope>
    <source>
        <strain evidence="11 12">NBRC 108950</strain>
    </source>
</reference>
<evidence type="ECO:0000256" key="6">
    <source>
        <dbReference type="ARBA" id="ARBA00022748"/>
    </source>
</evidence>
<dbReference type="Proteomes" id="UP000321058">
    <property type="component" value="Unassembled WGS sequence"/>
</dbReference>
<comment type="similarity">
    <text evidence="3 9">Belongs to the CcmC/CycZ/HelC family.</text>
</comment>
<dbReference type="PANTHER" id="PTHR30071">
    <property type="entry name" value="HEME EXPORTER PROTEIN C"/>
    <property type="match status" value="1"/>
</dbReference>
<feature type="domain" description="Cytochrome c assembly protein" evidence="10">
    <location>
        <begin position="25"/>
        <end position="183"/>
    </location>
</feature>
<feature type="transmembrane region" description="Helical" evidence="9">
    <location>
        <begin position="126"/>
        <end position="145"/>
    </location>
</feature>
<keyword evidence="9" id="KW-1003">Cell membrane</keyword>
<dbReference type="OrthoDB" id="9778550at2"/>
<organism evidence="11 12">
    <name type="scientific">Reyranella soli</name>
    <dbReference type="NCBI Taxonomy" id="1230389"/>
    <lineage>
        <taxon>Bacteria</taxon>
        <taxon>Pseudomonadati</taxon>
        <taxon>Pseudomonadota</taxon>
        <taxon>Alphaproteobacteria</taxon>
        <taxon>Hyphomicrobiales</taxon>
        <taxon>Reyranellaceae</taxon>
        <taxon>Reyranella</taxon>
    </lineage>
</organism>
<evidence type="ECO:0000256" key="1">
    <source>
        <dbReference type="ARBA" id="ARBA00002442"/>
    </source>
</evidence>
<gene>
    <name evidence="9 11" type="primary">ccmC</name>
    <name evidence="11" type="ORF">RSO01_82490</name>
</gene>
<feature type="transmembrane region" description="Helical" evidence="9">
    <location>
        <begin position="157"/>
        <end position="176"/>
    </location>
</feature>
<keyword evidence="6 9" id="KW-0201">Cytochrome c-type biogenesis</keyword>
<feature type="transmembrane region" description="Helical" evidence="9">
    <location>
        <begin position="20"/>
        <end position="42"/>
    </location>
</feature>
<dbReference type="GO" id="GO:0015232">
    <property type="term" value="F:heme transmembrane transporter activity"/>
    <property type="evidence" value="ECO:0007669"/>
    <property type="project" value="InterPro"/>
</dbReference>
<evidence type="ECO:0000256" key="7">
    <source>
        <dbReference type="ARBA" id="ARBA00022989"/>
    </source>
</evidence>
<protein>
    <recommendedName>
        <fullName evidence="4 9">Heme exporter protein C</fullName>
    </recommendedName>
    <alternativeName>
        <fullName evidence="9">Cytochrome c-type biogenesis protein</fullName>
    </alternativeName>
</protein>
<evidence type="ECO:0000256" key="2">
    <source>
        <dbReference type="ARBA" id="ARBA00004141"/>
    </source>
</evidence>
<feature type="transmembrane region" description="Helical" evidence="9">
    <location>
        <begin position="62"/>
        <end position="83"/>
    </location>
</feature>
<dbReference type="NCBIfam" id="TIGR01191">
    <property type="entry name" value="ccmC"/>
    <property type="match status" value="1"/>
</dbReference>
<dbReference type="EMBL" id="BKAJ01000199">
    <property type="protein sequence ID" value="GEP61083.1"/>
    <property type="molecule type" value="Genomic_DNA"/>
</dbReference>
<comment type="caution">
    <text evidence="11">The sequence shown here is derived from an EMBL/GenBank/DDBJ whole genome shotgun (WGS) entry which is preliminary data.</text>
</comment>
<evidence type="ECO:0000256" key="4">
    <source>
        <dbReference type="ARBA" id="ARBA00016463"/>
    </source>
</evidence>
<feature type="transmembrane region" description="Helical" evidence="9">
    <location>
        <begin position="95"/>
        <end position="114"/>
    </location>
</feature>
<comment type="function">
    <text evidence="1 9">Required for the export of heme to the periplasm for the biogenesis of c-type cytochromes.</text>
</comment>